<comment type="caution">
    <text evidence="9">The sequence shown here is derived from an EMBL/GenBank/DDBJ whole genome shotgun (WGS) entry which is preliminary data.</text>
</comment>
<feature type="region of interest" description="Disordered" evidence="7">
    <location>
        <begin position="1"/>
        <end position="21"/>
    </location>
</feature>
<evidence type="ECO:0000313" key="10">
    <source>
        <dbReference type="Proteomes" id="UP000242875"/>
    </source>
</evidence>
<evidence type="ECO:0000259" key="8">
    <source>
        <dbReference type="PROSITE" id="PS51212"/>
    </source>
</evidence>
<dbReference type="PROSITE" id="PS51212">
    <property type="entry name" value="WSC"/>
    <property type="match status" value="2"/>
</dbReference>
<feature type="domain" description="WSC" evidence="8">
    <location>
        <begin position="30"/>
        <end position="123"/>
    </location>
</feature>
<evidence type="ECO:0000256" key="6">
    <source>
        <dbReference type="ARBA" id="ARBA00023180"/>
    </source>
</evidence>
<dbReference type="GO" id="GO:0005886">
    <property type="term" value="C:plasma membrane"/>
    <property type="evidence" value="ECO:0007669"/>
    <property type="project" value="TreeGrafter"/>
</dbReference>
<name>A0A261XT25_9FUNG</name>
<dbReference type="EMBL" id="MVBO01000351">
    <property type="protein sequence ID" value="OZJ01463.1"/>
    <property type="molecule type" value="Genomic_DNA"/>
</dbReference>
<dbReference type="SMART" id="SM00321">
    <property type="entry name" value="WSC"/>
    <property type="match status" value="2"/>
</dbReference>
<comment type="subcellular location">
    <subcellularLocation>
        <location evidence="1">Membrane</location>
        <topology evidence="1">Single-pass membrane protein</topology>
    </subcellularLocation>
</comment>
<gene>
    <name evidence="9" type="ORF">BZG36_05584</name>
</gene>
<evidence type="ECO:0000256" key="2">
    <source>
        <dbReference type="ARBA" id="ARBA00022692"/>
    </source>
</evidence>
<keyword evidence="4" id="KW-1133">Transmembrane helix</keyword>
<keyword evidence="2" id="KW-0812">Transmembrane</keyword>
<dbReference type="PANTHER" id="PTHR24269:SF16">
    <property type="entry name" value="PROTEIN SLG1"/>
    <property type="match status" value="1"/>
</dbReference>
<protein>
    <recommendedName>
        <fullName evidence="8">WSC domain-containing protein</fullName>
    </recommendedName>
</protein>
<evidence type="ECO:0000256" key="1">
    <source>
        <dbReference type="ARBA" id="ARBA00004167"/>
    </source>
</evidence>
<evidence type="ECO:0000313" key="9">
    <source>
        <dbReference type="EMBL" id="OZJ01463.1"/>
    </source>
</evidence>
<proteinExistence type="predicted"/>
<keyword evidence="5" id="KW-0472">Membrane</keyword>
<evidence type="ECO:0000256" key="5">
    <source>
        <dbReference type="ARBA" id="ARBA00023136"/>
    </source>
</evidence>
<evidence type="ECO:0000256" key="7">
    <source>
        <dbReference type="SAM" id="MobiDB-lite"/>
    </source>
</evidence>
<dbReference type="InterPro" id="IPR051836">
    <property type="entry name" value="Kremen_rcpt"/>
</dbReference>
<dbReference type="Proteomes" id="UP000242875">
    <property type="component" value="Unassembled WGS sequence"/>
</dbReference>
<dbReference type="OrthoDB" id="1046782at2759"/>
<evidence type="ECO:0000256" key="4">
    <source>
        <dbReference type="ARBA" id="ARBA00022989"/>
    </source>
</evidence>
<evidence type="ECO:0000256" key="3">
    <source>
        <dbReference type="ARBA" id="ARBA00022729"/>
    </source>
</evidence>
<dbReference type="InterPro" id="IPR002889">
    <property type="entry name" value="WSC_carb-bd"/>
</dbReference>
<keyword evidence="10" id="KW-1185">Reference proteome</keyword>
<accession>A0A261XT25</accession>
<feature type="domain" description="WSC" evidence="8">
    <location>
        <begin position="161"/>
        <end position="253"/>
    </location>
</feature>
<keyword evidence="6" id="KW-0325">Glycoprotein</keyword>
<dbReference type="PANTHER" id="PTHR24269">
    <property type="entry name" value="KREMEN PROTEIN"/>
    <property type="match status" value="1"/>
</dbReference>
<reference evidence="9 10" key="1">
    <citation type="journal article" date="2017" name="Mycologia">
        <title>Bifiguratus adelaidae, gen. et sp. nov., a new member of Mucoromycotina in endophytic and soil-dwelling habitats.</title>
        <authorList>
            <person name="Torres-Cruz T.J."/>
            <person name="Billingsley Tobias T.L."/>
            <person name="Almatruk M."/>
            <person name="Hesse C."/>
            <person name="Kuske C.R."/>
            <person name="Desiro A."/>
            <person name="Benucci G.M."/>
            <person name="Bonito G."/>
            <person name="Stajich J.E."/>
            <person name="Dunlap C."/>
            <person name="Arnold A.E."/>
            <person name="Porras-Alfaro A."/>
        </authorList>
    </citation>
    <scope>NUCLEOTIDE SEQUENCE [LARGE SCALE GENOMIC DNA]</scope>
    <source>
        <strain evidence="9 10">AZ0501</strain>
    </source>
</reference>
<sequence>MFASGGSAPTTTSASSVGPAPTPTSIGPSGWNYMGCYVDTITPRSLPYRAPGVTSGMTIEVCTSECAARGYTYAGTEYADECFCGNAAPANIAPLSTDCSSVCKGNASEICGGSKRLSLYTLGISGSAAITSTSVAAITSMSVTATTSSSSPPSSAPSMAGWIYLGCYVDTLQPRSLPYGAPKVATGMTMEACVQECNSASYPVAGVEYANECWCGSMVPGTSAPSSECNKPCSGNATEMCGGSARLGVFKLA</sequence>
<organism evidence="9 10">
    <name type="scientific">Bifiguratus adelaidae</name>
    <dbReference type="NCBI Taxonomy" id="1938954"/>
    <lineage>
        <taxon>Eukaryota</taxon>
        <taxon>Fungi</taxon>
        <taxon>Fungi incertae sedis</taxon>
        <taxon>Mucoromycota</taxon>
        <taxon>Mucoromycotina</taxon>
        <taxon>Endogonomycetes</taxon>
        <taxon>Endogonales</taxon>
        <taxon>Endogonales incertae sedis</taxon>
        <taxon>Bifiguratus</taxon>
    </lineage>
</organism>
<dbReference type="Pfam" id="PF01822">
    <property type="entry name" value="WSC"/>
    <property type="match status" value="2"/>
</dbReference>
<keyword evidence="3" id="KW-0732">Signal</keyword>
<dbReference type="AlphaFoldDB" id="A0A261XT25"/>